<comment type="caution">
    <text evidence="10">The sequence shown here is derived from an EMBL/GenBank/DDBJ whole genome shotgun (WGS) entry which is preliminary data.</text>
</comment>
<dbReference type="EMBL" id="JBHSVR010000001">
    <property type="protein sequence ID" value="MFC6634852.1"/>
    <property type="molecule type" value="Genomic_DNA"/>
</dbReference>
<dbReference type="Proteomes" id="UP001596425">
    <property type="component" value="Unassembled WGS sequence"/>
</dbReference>
<keyword evidence="3" id="KW-0479">Metal-binding</keyword>
<evidence type="ECO:0000256" key="7">
    <source>
        <dbReference type="ARBA" id="ARBA00022840"/>
    </source>
</evidence>
<keyword evidence="2" id="KW-0808">Transferase</keyword>
<keyword evidence="6" id="KW-0862">Zinc</keyword>
<dbReference type="Gene3D" id="3.30.420.40">
    <property type="match status" value="2"/>
</dbReference>
<evidence type="ECO:0000256" key="9">
    <source>
        <dbReference type="ARBA" id="ARBA00049065"/>
    </source>
</evidence>
<evidence type="ECO:0000256" key="3">
    <source>
        <dbReference type="ARBA" id="ARBA00022723"/>
    </source>
</evidence>
<dbReference type="Pfam" id="PF00480">
    <property type="entry name" value="ROK"/>
    <property type="match status" value="1"/>
</dbReference>
<sequence>MIYGIDIGGTKIEFACFDADLSKLESERVATPVDDYKKFIDILAGLVENADRRHDCRGQVGIGMPGLIDADGRSLSANIVCASGKNVAESLAARLGRPVSVENDCRLFALSESRGGAGEGFRRVYGAVLGTGAAGGLVIDGSLYRGRQGIAGEYGHHPLPASLQEKYRLPLRPCGCGLHGCLETYIAGPGLAALHRHLAGEDIEIPELVRRWRDGNRRALQTRALHLDLLGAAFANLVMAHDPDIFVLGGGLSRIEEFYRDLPGAIEKHLFAGFSAPPLAPPKFGDASGARGAALLTLQTENINK</sequence>
<evidence type="ECO:0000256" key="8">
    <source>
        <dbReference type="ARBA" id="ARBA00023277"/>
    </source>
</evidence>
<keyword evidence="4" id="KW-0547">Nucleotide-binding</keyword>
<reference evidence="11" key="1">
    <citation type="journal article" date="2019" name="Int. J. Syst. Evol. Microbiol.">
        <title>The Global Catalogue of Microorganisms (GCM) 10K type strain sequencing project: providing services to taxonomists for standard genome sequencing and annotation.</title>
        <authorList>
            <consortium name="The Broad Institute Genomics Platform"/>
            <consortium name="The Broad Institute Genome Sequencing Center for Infectious Disease"/>
            <person name="Wu L."/>
            <person name="Ma J."/>
        </authorList>
    </citation>
    <scope>NUCLEOTIDE SEQUENCE [LARGE SCALE GENOMIC DNA]</scope>
    <source>
        <strain evidence="11">CGMCC 1.13718</strain>
    </source>
</reference>
<dbReference type="RefSeq" id="WP_193191319.1">
    <property type="nucleotide sequence ID" value="NZ_JACZFR010000017.1"/>
</dbReference>
<keyword evidence="8" id="KW-0119">Carbohydrate metabolism</keyword>
<evidence type="ECO:0000256" key="4">
    <source>
        <dbReference type="ARBA" id="ARBA00022741"/>
    </source>
</evidence>
<dbReference type="InterPro" id="IPR000600">
    <property type="entry name" value="ROK"/>
</dbReference>
<name>A0ABW1YTE8_9GAMM</name>
<keyword evidence="7" id="KW-0067">ATP-binding</keyword>
<accession>A0ABW1YTE8</accession>
<evidence type="ECO:0000256" key="2">
    <source>
        <dbReference type="ARBA" id="ARBA00022679"/>
    </source>
</evidence>
<evidence type="ECO:0000256" key="5">
    <source>
        <dbReference type="ARBA" id="ARBA00022777"/>
    </source>
</evidence>
<keyword evidence="5" id="KW-0418">Kinase</keyword>
<dbReference type="CDD" id="cd24057">
    <property type="entry name" value="ASKHA_NBD_ROK_NAGK"/>
    <property type="match status" value="1"/>
</dbReference>
<dbReference type="EC" id="2.7.1.59" evidence="1"/>
<evidence type="ECO:0000313" key="11">
    <source>
        <dbReference type="Proteomes" id="UP001596425"/>
    </source>
</evidence>
<dbReference type="SUPFAM" id="SSF53067">
    <property type="entry name" value="Actin-like ATPase domain"/>
    <property type="match status" value="1"/>
</dbReference>
<keyword evidence="11" id="KW-1185">Reference proteome</keyword>
<comment type="catalytic activity">
    <reaction evidence="9">
        <text>N-acetyl-D-glucosamine + ATP = N-acetyl-D-glucosamine 6-phosphate + ADP + H(+)</text>
        <dbReference type="Rhea" id="RHEA:17417"/>
        <dbReference type="ChEBI" id="CHEBI:15378"/>
        <dbReference type="ChEBI" id="CHEBI:30616"/>
        <dbReference type="ChEBI" id="CHEBI:57513"/>
        <dbReference type="ChEBI" id="CHEBI:456216"/>
        <dbReference type="ChEBI" id="CHEBI:506227"/>
        <dbReference type="EC" id="2.7.1.59"/>
    </reaction>
</comment>
<evidence type="ECO:0000256" key="6">
    <source>
        <dbReference type="ARBA" id="ARBA00022833"/>
    </source>
</evidence>
<dbReference type="PANTHER" id="PTHR18964:SF162">
    <property type="entry name" value="N-ACETYL-D-GLUCOSAMINE KINASE"/>
    <property type="match status" value="1"/>
</dbReference>
<proteinExistence type="predicted"/>
<dbReference type="InterPro" id="IPR043129">
    <property type="entry name" value="ATPase_NBD"/>
</dbReference>
<evidence type="ECO:0000256" key="1">
    <source>
        <dbReference type="ARBA" id="ARBA00012122"/>
    </source>
</evidence>
<organism evidence="10 11">
    <name type="scientific">Microbulbifer taiwanensis</name>
    <dbReference type="NCBI Taxonomy" id="986746"/>
    <lineage>
        <taxon>Bacteria</taxon>
        <taxon>Pseudomonadati</taxon>
        <taxon>Pseudomonadota</taxon>
        <taxon>Gammaproteobacteria</taxon>
        <taxon>Cellvibrionales</taxon>
        <taxon>Microbulbiferaceae</taxon>
        <taxon>Microbulbifer</taxon>
    </lineage>
</organism>
<protein>
    <recommendedName>
        <fullName evidence="1">N-acetylglucosamine kinase</fullName>
        <ecNumber evidence="1">2.7.1.59</ecNumber>
    </recommendedName>
</protein>
<evidence type="ECO:0000313" key="10">
    <source>
        <dbReference type="EMBL" id="MFC6634852.1"/>
    </source>
</evidence>
<gene>
    <name evidence="10" type="ORF">ACFQBM_16310</name>
</gene>
<dbReference type="PANTHER" id="PTHR18964">
    <property type="entry name" value="ROK (REPRESSOR, ORF, KINASE) FAMILY"/>
    <property type="match status" value="1"/>
</dbReference>